<reference evidence="1" key="4">
    <citation type="submission" date="2019-03" db="UniProtKB">
        <authorList>
            <consortium name="EnsemblPlants"/>
        </authorList>
    </citation>
    <scope>IDENTIFICATION</scope>
</reference>
<reference evidence="2" key="1">
    <citation type="journal article" date="2014" name="Science">
        <title>Ancient hybridizations among the ancestral genomes of bread wheat.</title>
        <authorList>
            <consortium name="International Wheat Genome Sequencing Consortium,"/>
            <person name="Marcussen T."/>
            <person name="Sandve S.R."/>
            <person name="Heier L."/>
            <person name="Spannagl M."/>
            <person name="Pfeifer M."/>
            <person name="Jakobsen K.S."/>
            <person name="Wulff B.B."/>
            <person name="Steuernagel B."/>
            <person name="Mayer K.F."/>
            <person name="Olsen O.A."/>
        </authorList>
    </citation>
    <scope>NUCLEOTIDE SEQUENCE [LARGE SCALE GENOMIC DNA]</scope>
    <source>
        <strain evidence="2">cv. AL8/78</strain>
    </source>
</reference>
<evidence type="ECO:0000313" key="1">
    <source>
        <dbReference type="EnsemblPlants" id="AET2Gv20905900.1"/>
    </source>
</evidence>
<reference evidence="1" key="5">
    <citation type="journal article" date="2021" name="G3 (Bethesda)">
        <title>Aegilops tauschii genome assembly Aet v5.0 features greater sequence contiguity and improved annotation.</title>
        <authorList>
            <person name="Wang L."/>
            <person name="Zhu T."/>
            <person name="Rodriguez J.C."/>
            <person name="Deal K.R."/>
            <person name="Dubcovsky J."/>
            <person name="McGuire P.E."/>
            <person name="Lux T."/>
            <person name="Spannagl M."/>
            <person name="Mayer K.F.X."/>
            <person name="Baldrich P."/>
            <person name="Meyers B.C."/>
            <person name="Huo N."/>
            <person name="Gu Y.Q."/>
            <person name="Zhou H."/>
            <person name="Devos K.M."/>
            <person name="Bennetzen J.L."/>
            <person name="Unver T."/>
            <person name="Budak H."/>
            <person name="Gulick P.J."/>
            <person name="Galiba G."/>
            <person name="Kalapos B."/>
            <person name="Nelson D.R."/>
            <person name="Li P."/>
            <person name="You F.M."/>
            <person name="Luo M.C."/>
            <person name="Dvorak J."/>
        </authorList>
    </citation>
    <scope>NUCLEOTIDE SEQUENCE [LARGE SCALE GENOMIC DNA]</scope>
    <source>
        <strain evidence="1">cv. AL8/78</strain>
    </source>
</reference>
<dbReference type="Proteomes" id="UP000015105">
    <property type="component" value="Chromosome 2D"/>
</dbReference>
<reference evidence="1" key="3">
    <citation type="journal article" date="2017" name="Nature">
        <title>Genome sequence of the progenitor of the wheat D genome Aegilops tauschii.</title>
        <authorList>
            <person name="Luo M.C."/>
            <person name="Gu Y.Q."/>
            <person name="Puiu D."/>
            <person name="Wang H."/>
            <person name="Twardziok S.O."/>
            <person name="Deal K.R."/>
            <person name="Huo N."/>
            <person name="Zhu T."/>
            <person name="Wang L."/>
            <person name="Wang Y."/>
            <person name="McGuire P.E."/>
            <person name="Liu S."/>
            <person name="Long H."/>
            <person name="Ramasamy R.K."/>
            <person name="Rodriguez J.C."/>
            <person name="Van S.L."/>
            <person name="Yuan L."/>
            <person name="Wang Z."/>
            <person name="Xia Z."/>
            <person name="Xiao L."/>
            <person name="Anderson O.D."/>
            <person name="Ouyang S."/>
            <person name="Liang Y."/>
            <person name="Zimin A.V."/>
            <person name="Pertea G."/>
            <person name="Qi P."/>
            <person name="Bennetzen J.L."/>
            <person name="Dai X."/>
            <person name="Dawson M.W."/>
            <person name="Muller H.G."/>
            <person name="Kugler K."/>
            <person name="Rivarola-Duarte L."/>
            <person name="Spannagl M."/>
            <person name="Mayer K.F.X."/>
            <person name="Lu F.H."/>
            <person name="Bevan M.W."/>
            <person name="Leroy P."/>
            <person name="Li P."/>
            <person name="You F.M."/>
            <person name="Sun Q."/>
            <person name="Liu Z."/>
            <person name="Lyons E."/>
            <person name="Wicker T."/>
            <person name="Salzberg S.L."/>
            <person name="Devos K.M."/>
            <person name="Dvorak J."/>
        </authorList>
    </citation>
    <scope>NUCLEOTIDE SEQUENCE [LARGE SCALE GENOMIC DNA]</scope>
    <source>
        <strain evidence="1">cv. AL8/78</strain>
    </source>
</reference>
<evidence type="ECO:0000313" key="2">
    <source>
        <dbReference type="Proteomes" id="UP000015105"/>
    </source>
</evidence>
<sequence>SSKQFKRKEIREGIVRSLPSKTQAQDLPENSRIHYLNGTAVPAIHLKSDGLASEGLHEDLHATTQTQDKVEGGLLLDVVVSEGATILQLLASKDEALLVRRNALLVLDLGLDVVDGVRALNLKSNGLAGEGLHKDLH</sequence>
<protein>
    <submittedName>
        <fullName evidence="1">Uncharacterized protein</fullName>
    </submittedName>
</protein>
<keyword evidence="2" id="KW-1185">Reference proteome</keyword>
<dbReference type="EnsemblPlants" id="AET2Gv20905900.1">
    <property type="protein sequence ID" value="AET2Gv20905900.1"/>
    <property type="gene ID" value="AET2Gv20905900"/>
</dbReference>
<dbReference type="STRING" id="200361.A0A453CNJ9"/>
<organism evidence="1 2">
    <name type="scientific">Aegilops tauschii subsp. strangulata</name>
    <name type="common">Goatgrass</name>
    <dbReference type="NCBI Taxonomy" id="200361"/>
    <lineage>
        <taxon>Eukaryota</taxon>
        <taxon>Viridiplantae</taxon>
        <taxon>Streptophyta</taxon>
        <taxon>Embryophyta</taxon>
        <taxon>Tracheophyta</taxon>
        <taxon>Spermatophyta</taxon>
        <taxon>Magnoliopsida</taxon>
        <taxon>Liliopsida</taxon>
        <taxon>Poales</taxon>
        <taxon>Poaceae</taxon>
        <taxon>BOP clade</taxon>
        <taxon>Pooideae</taxon>
        <taxon>Triticodae</taxon>
        <taxon>Triticeae</taxon>
        <taxon>Triticinae</taxon>
        <taxon>Aegilops</taxon>
    </lineage>
</organism>
<name>A0A453CNJ9_AEGTS</name>
<proteinExistence type="predicted"/>
<dbReference type="AlphaFoldDB" id="A0A453CNJ9"/>
<dbReference type="Gramene" id="AET2Gv20905900.1">
    <property type="protein sequence ID" value="AET2Gv20905900.1"/>
    <property type="gene ID" value="AET2Gv20905900"/>
</dbReference>
<reference evidence="2" key="2">
    <citation type="journal article" date="2017" name="Nat. Plants">
        <title>The Aegilops tauschii genome reveals multiple impacts of transposons.</title>
        <authorList>
            <person name="Zhao G."/>
            <person name="Zou C."/>
            <person name="Li K."/>
            <person name="Wang K."/>
            <person name="Li T."/>
            <person name="Gao L."/>
            <person name="Zhang X."/>
            <person name="Wang H."/>
            <person name="Yang Z."/>
            <person name="Liu X."/>
            <person name="Jiang W."/>
            <person name="Mao L."/>
            <person name="Kong X."/>
            <person name="Jiao Y."/>
            <person name="Jia J."/>
        </authorList>
    </citation>
    <scope>NUCLEOTIDE SEQUENCE [LARGE SCALE GENOMIC DNA]</scope>
    <source>
        <strain evidence="2">cv. AL8/78</strain>
    </source>
</reference>
<accession>A0A453CNJ9</accession>